<reference evidence="1 2" key="1">
    <citation type="journal article" date="2019" name="Int. J. Syst. Evol. Microbiol.">
        <title>The Global Catalogue of Microorganisms (GCM) 10K type strain sequencing project: providing services to taxonomists for standard genome sequencing and annotation.</title>
        <authorList>
            <consortium name="The Broad Institute Genomics Platform"/>
            <consortium name="The Broad Institute Genome Sequencing Center for Infectious Disease"/>
            <person name="Wu L."/>
            <person name="Ma J."/>
        </authorList>
    </citation>
    <scope>NUCLEOTIDE SEQUENCE [LARGE SCALE GENOMIC DNA]</scope>
    <source>
        <strain evidence="1 2">DT92</strain>
    </source>
</reference>
<evidence type="ECO:0000313" key="2">
    <source>
        <dbReference type="Proteomes" id="UP001596368"/>
    </source>
</evidence>
<name>A0ABD5XRF3_9EURY</name>
<keyword evidence="2" id="KW-1185">Reference proteome</keyword>
<gene>
    <name evidence="1" type="ORF">ACFQRB_16705</name>
</gene>
<accession>A0ABD5XRF3</accession>
<protein>
    <submittedName>
        <fullName evidence="1">Uncharacterized protein</fullName>
    </submittedName>
</protein>
<comment type="caution">
    <text evidence="1">The sequence shown here is derived from an EMBL/GenBank/DDBJ whole genome shotgun (WGS) entry which is preliminary data.</text>
</comment>
<organism evidence="1 2">
    <name type="scientific">Halobaculum litoreum</name>
    <dbReference type="NCBI Taxonomy" id="3031998"/>
    <lineage>
        <taxon>Archaea</taxon>
        <taxon>Methanobacteriati</taxon>
        <taxon>Methanobacteriota</taxon>
        <taxon>Stenosarchaea group</taxon>
        <taxon>Halobacteria</taxon>
        <taxon>Halobacteriales</taxon>
        <taxon>Haloferacaceae</taxon>
        <taxon>Halobaculum</taxon>
    </lineage>
</organism>
<dbReference type="EMBL" id="JBHSZG010000002">
    <property type="protein sequence ID" value="MFC7137648.1"/>
    <property type="molecule type" value="Genomic_DNA"/>
</dbReference>
<proteinExistence type="predicted"/>
<evidence type="ECO:0000313" key="1">
    <source>
        <dbReference type="EMBL" id="MFC7137648.1"/>
    </source>
</evidence>
<dbReference type="AlphaFoldDB" id="A0ABD5XRF3"/>
<sequence>MSTTAQKLIYVGLGMRKSGQEPKFEGPLGMVSRPFAGVNFAGETVSFGTRVSTEVGEELTEVFETKKHPAAREALRVGVIYLQIEELDITGPAQIKRPFAKLEMEDPIDDPRAMDALQELRSVL</sequence>
<dbReference type="Proteomes" id="UP001596368">
    <property type="component" value="Unassembled WGS sequence"/>
</dbReference>